<feature type="compositionally biased region" description="Polar residues" evidence="1">
    <location>
        <begin position="309"/>
        <end position="321"/>
    </location>
</feature>
<keyword evidence="4" id="KW-1185">Reference proteome</keyword>
<dbReference type="OrthoDB" id="204443at2157"/>
<dbReference type="InterPro" id="IPR027924">
    <property type="entry name" value="XkdF"/>
</dbReference>
<protein>
    <recommendedName>
        <fullName evidence="2">Phage-like element PBSX protein XkdF domain-containing protein</fullName>
    </recommendedName>
</protein>
<dbReference type="Proteomes" id="UP000509241">
    <property type="component" value="Chromosome"/>
</dbReference>
<dbReference type="EMBL" id="CP058601">
    <property type="protein sequence ID" value="QLG47902.1"/>
    <property type="molecule type" value="Genomic_DNA"/>
</dbReference>
<sequence>MPPVTKAGGEQFRKDVAFVTKDDDEQIAAGIVMVPDKADLQNDFAREETIRGFADQFEAFVEAGEAGGGIMHAVFPDGWMELERNEVLEENEEIGGQTVDAGAWVQEWRIENADLWELIADGILEGYSIGAIQVDWNGPFDQDEVDDVAVPDDLGEDPLIWELTDGIIREVSAVDIPAVPDAQILETKDAAEKRLGDYLGDPDGFVEEAQQRGHSEVEAERLWDVLNEAVTVDGSAEPGEKSIFHRIGKAAVDTFLGADDSGTDSRKADSGEAECWVCGDEATFQNEDPPNELLCDEHADPQGDRATELSVSTKEGRTLSTSNRDSLFATIDSSLDVLQDAGVDHGMTRFTDREDTAFDLTEHSAREWSNPDDDEDEETDVSPVNNAAGGDTPDDTDNTTDMTDDNPDDPMGDAPEWAKALDDRIDDLETDKDADGEADDPLKDAPEWAKNLTQRVDEIEEKALDGDGEEEKPEWAKDLEARIDRISEQSGVSTQLERSADGESDEDDSGLGGLGKALS</sequence>
<evidence type="ECO:0000256" key="1">
    <source>
        <dbReference type="SAM" id="MobiDB-lite"/>
    </source>
</evidence>
<proteinExistence type="predicted"/>
<evidence type="ECO:0000313" key="4">
    <source>
        <dbReference type="Proteomes" id="UP000509241"/>
    </source>
</evidence>
<feature type="compositionally biased region" description="Acidic residues" evidence="1">
    <location>
        <begin position="392"/>
        <end position="411"/>
    </location>
</feature>
<dbReference type="Pfam" id="PF14550">
    <property type="entry name" value="Peptidase_S78_2"/>
    <property type="match status" value="1"/>
</dbReference>
<dbReference type="KEGG" id="haly:HYG82_03095"/>
<evidence type="ECO:0000313" key="3">
    <source>
        <dbReference type="EMBL" id="QLG47902.1"/>
    </source>
</evidence>
<feature type="compositionally biased region" description="Basic and acidic residues" evidence="1">
    <location>
        <begin position="473"/>
        <end position="487"/>
    </location>
</feature>
<feature type="domain" description="Phage-like element PBSX protein XkdF" evidence="2">
    <location>
        <begin position="15"/>
        <end position="132"/>
    </location>
</feature>
<dbReference type="GeneID" id="56032244"/>
<evidence type="ECO:0000259" key="2">
    <source>
        <dbReference type="Pfam" id="PF14550"/>
    </source>
</evidence>
<gene>
    <name evidence="3" type="ORF">HYG82_03095</name>
</gene>
<reference evidence="3 4" key="1">
    <citation type="submission" date="2020-07" db="EMBL/GenBank/DDBJ databases">
        <authorList>
            <person name="Cui H."/>
        </authorList>
    </citation>
    <scope>NUCLEOTIDE SEQUENCE [LARGE SCALE GENOMIC DNA]</scope>
    <source>
        <strain evidence="3 4">YPL8</strain>
    </source>
</reference>
<feature type="compositionally biased region" description="Basic and acidic residues" evidence="1">
    <location>
        <begin position="295"/>
        <end position="307"/>
    </location>
</feature>
<feature type="compositionally biased region" description="Acidic residues" evidence="1">
    <location>
        <begin position="370"/>
        <end position="380"/>
    </location>
</feature>
<name>A0A7D5KWR5_9EURY</name>
<organism evidence="3 4">
    <name type="scientific">Natrinema halophilum</name>
    <dbReference type="NCBI Taxonomy" id="1699371"/>
    <lineage>
        <taxon>Archaea</taxon>
        <taxon>Methanobacteriati</taxon>
        <taxon>Methanobacteriota</taxon>
        <taxon>Stenosarchaea group</taxon>
        <taxon>Halobacteria</taxon>
        <taxon>Halobacteriales</taxon>
        <taxon>Natrialbaceae</taxon>
        <taxon>Natrinema</taxon>
    </lineage>
</organism>
<feature type="compositionally biased region" description="Basic and acidic residues" evidence="1">
    <location>
        <begin position="455"/>
        <end position="465"/>
    </location>
</feature>
<feature type="compositionally biased region" description="Basic and acidic residues" evidence="1">
    <location>
        <begin position="431"/>
        <end position="447"/>
    </location>
</feature>
<dbReference type="RefSeq" id="WP_179259644.1">
    <property type="nucleotide sequence ID" value="NZ_CP058601.1"/>
</dbReference>
<accession>A0A7D5KWR5</accession>
<feature type="compositionally biased region" description="Polar residues" evidence="1">
    <location>
        <begin position="488"/>
        <end position="497"/>
    </location>
</feature>
<feature type="region of interest" description="Disordered" evidence="1">
    <location>
        <begin position="362"/>
        <end position="519"/>
    </location>
</feature>
<feature type="region of interest" description="Disordered" evidence="1">
    <location>
        <begin position="286"/>
        <end position="321"/>
    </location>
</feature>
<dbReference type="AlphaFoldDB" id="A0A7D5KWR5"/>
<feature type="compositionally biased region" description="Gly residues" evidence="1">
    <location>
        <begin position="510"/>
        <end position="519"/>
    </location>
</feature>